<accession>A0A9D2N438</accession>
<evidence type="ECO:0000313" key="2">
    <source>
        <dbReference type="EMBL" id="HJC10476.1"/>
    </source>
</evidence>
<proteinExistence type="predicted"/>
<protein>
    <submittedName>
        <fullName evidence="2">AAA family ATPase</fullName>
    </submittedName>
</protein>
<name>A0A9D2N438_9FIRM</name>
<evidence type="ECO:0000259" key="1">
    <source>
        <dbReference type="Pfam" id="PF09820"/>
    </source>
</evidence>
<evidence type="ECO:0000313" key="3">
    <source>
        <dbReference type="Proteomes" id="UP000823893"/>
    </source>
</evidence>
<dbReference type="EMBL" id="DWWV01000083">
    <property type="protein sequence ID" value="HJC10476.1"/>
    <property type="molecule type" value="Genomic_DNA"/>
</dbReference>
<feature type="domain" description="AAA-ATPase-like" evidence="1">
    <location>
        <begin position="7"/>
        <end position="37"/>
    </location>
</feature>
<dbReference type="AlphaFoldDB" id="A0A9D2N438"/>
<gene>
    <name evidence="2" type="ORF">H9935_06625</name>
</gene>
<dbReference type="Pfam" id="PF09820">
    <property type="entry name" value="AAA-ATPase_like"/>
    <property type="match status" value="1"/>
</dbReference>
<comment type="caution">
    <text evidence="2">The sequence shown here is derived from an EMBL/GenBank/DDBJ whole genome shotgun (WGS) entry which is preliminary data.</text>
</comment>
<dbReference type="Proteomes" id="UP000823893">
    <property type="component" value="Unassembled WGS sequence"/>
</dbReference>
<reference evidence="2" key="1">
    <citation type="journal article" date="2021" name="PeerJ">
        <title>Extensive microbial diversity within the chicken gut microbiome revealed by metagenomics and culture.</title>
        <authorList>
            <person name="Gilroy R."/>
            <person name="Ravi A."/>
            <person name="Getino M."/>
            <person name="Pursley I."/>
            <person name="Horton D.L."/>
            <person name="Alikhan N.F."/>
            <person name="Baker D."/>
            <person name="Gharbi K."/>
            <person name="Hall N."/>
            <person name="Watson M."/>
            <person name="Adriaenssens E.M."/>
            <person name="Foster-Nyarko E."/>
            <person name="Jarju S."/>
            <person name="Secka A."/>
            <person name="Antonio M."/>
            <person name="Oren A."/>
            <person name="Chaudhuri R.R."/>
            <person name="La Ragione R."/>
            <person name="Hildebrand F."/>
            <person name="Pallen M.J."/>
        </authorList>
    </citation>
    <scope>NUCLEOTIDE SEQUENCE</scope>
    <source>
        <strain evidence="2">ChiSxjej6B18-287</strain>
    </source>
</reference>
<organism evidence="2 3">
    <name type="scientific">Candidatus Blautia merdigallinarum</name>
    <dbReference type="NCBI Taxonomy" id="2838495"/>
    <lineage>
        <taxon>Bacteria</taxon>
        <taxon>Bacillati</taxon>
        <taxon>Bacillota</taxon>
        <taxon>Clostridia</taxon>
        <taxon>Lachnospirales</taxon>
        <taxon>Lachnospiraceae</taxon>
        <taxon>Blautia</taxon>
    </lineage>
</organism>
<dbReference type="InterPro" id="IPR018631">
    <property type="entry name" value="AAA-ATPase-like_dom"/>
</dbReference>
<sequence>MRFKPLPIGVDDFEKIREQGYYYVDKTLLIKELLENAYTAGEAPKVVNTEEQLCSFKWKRVFEMERKRQYKSRVGKMPWNVICLKREG</sequence>
<reference evidence="2" key="2">
    <citation type="submission" date="2021-04" db="EMBL/GenBank/DDBJ databases">
        <authorList>
            <person name="Gilroy R."/>
        </authorList>
    </citation>
    <scope>NUCLEOTIDE SEQUENCE</scope>
    <source>
        <strain evidence="2">ChiSxjej6B18-287</strain>
    </source>
</reference>